<dbReference type="PANTHER" id="PTHR13748">
    <property type="entry name" value="COBW-RELATED"/>
    <property type="match status" value="1"/>
</dbReference>
<evidence type="ECO:0000313" key="2">
    <source>
        <dbReference type="EMBL" id="HIV25328.1"/>
    </source>
</evidence>
<dbReference type="InterPro" id="IPR051316">
    <property type="entry name" value="Zinc-reg_GTPase_activator"/>
</dbReference>
<reference evidence="2" key="1">
    <citation type="submission" date="2020-10" db="EMBL/GenBank/DDBJ databases">
        <authorList>
            <person name="Gilroy R."/>
        </authorList>
    </citation>
    <scope>NUCLEOTIDE SEQUENCE</scope>
    <source>
        <strain evidence="2">CHK188-20938</strain>
    </source>
</reference>
<dbReference type="Gene3D" id="3.40.50.300">
    <property type="entry name" value="P-loop containing nucleotide triphosphate hydrolases"/>
    <property type="match status" value="1"/>
</dbReference>
<dbReference type="SUPFAM" id="SSF52540">
    <property type="entry name" value="P-loop containing nucleoside triphosphate hydrolases"/>
    <property type="match status" value="1"/>
</dbReference>
<gene>
    <name evidence="2" type="ORF">IAB71_06015</name>
</gene>
<dbReference type="PANTHER" id="PTHR13748:SF62">
    <property type="entry name" value="COBW DOMAIN-CONTAINING PROTEIN"/>
    <property type="match status" value="1"/>
</dbReference>
<feature type="domain" description="CobW/HypB/UreG nucleotide-binding" evidence="1">
    <location>
        <begin position="3"/>
        <end position="180"/>
    </location>
</feature>
<evidence type="ECO:0000313" key="3">
    <source>
        <dbReference type="Proteomes" id="UP000824169"/>
    </source>
</evidence>
<reference evidence="2" key="2">
    <citation type="journal article" date="2021" name="PeerJ">
        <title>Extensive microbial diversity within the chicken gut microbiome revealed by metagenomics and culture.</title>
        <authorList>
            <person name="Gilroy R."/>
            <person name="Ravi A."/>
            <person name="Getino M."/>
            <person name="Pursley I."/>
            <person name="Horton D.L."/>
            <person name="Alikhan N.F."/>
            <person name="Baker D."/>
            <person name="Gharbi K."/>
            <person name="Hall N."/>
            <person name="Watson M."/>
            <person name="Adriaenssens E.M."/>
            <person name="Foster-Nyarko E."/>
            <person name="Jarju S."/>
            <person name="Secka A."/>
            <person name="Antonio M."/>
            <person name="Oren A."/>
            <person name="Chaudhuri R.R."/>
            <person name="La Ragione R."/>
            <person name="Hildebrand F."/>
            <person name="Pallen M.J."/>
        </authorList>
    </citation>
    <scope>NUCLEOTIDE SEQUENCE</scope>
    <source>
        <strain evidence="2">CHK188-20938</strain>
    </source>
</reference>
<protein>
    <submittedName>
        <fullName evidence="2">Cobalamin biosynthesis protein P47K</fullName>
    </submittedName>
</protein>
<accession>A0A9D1P497</accession>
<dbReference type="GO" id="GO:0005737">
    <property type="term" value="C:cytoplasm"/>
    <property type="evidence" value="ECO:0007669"/>
    <property type="project" value="TreeGrafter"/>
</dbReference>
<dbReference type="InterPro" id="IPR027417">
    <property type="entry name" value="P-loop_NTPase"/>
</dbReference>
<proteinExistence type="predicted"/>
<dbReference type="AlphaFoldDB" id="A0A9D1P497"/>
<dbReference type="Pfam" id="PF02492">
    <property type="entry name" value="cobW"/>
    <property type="match status" value="1"/>
</dbReference>
<comment type="caution">
    <text evidence="2">The sequence shown here is derived from an EMBL/GenBank/DDBJ whole genome shotgun (WGS) entry which is preliminary data.</text>
</comment>
<dbReference type="Proteomes" id="UP000824169">
    <property type="component" value="Unassembled WGS sequence"/>
</dbReference>
<organism evidence="2 3">
    <name type="scientific">Candidatus Scatomonas pullistercoris</name>
    <dbReference type="NCBI Taxonomy" id="2840920"/>
    <lineage>
        <taxon>Bacteria</taxon>
        <taxon>Bacillati</taxon>
        <taxon>Bacillota</taxon>
        <taxon>Clostridia</taxon>
        <taxon>Lachnospirales</taxon>
        <taxon>Lachnospiraceae</taxon>
        <taxon>Lachnospiraceae incertae sedis</taxon>
        <taxon>Candidatus Scatomonas</taxon>
    </lineage>
</organism>
<dbReference type="InterPro" id="IPR003495">
    <property type="entry name" value="CobW/HypB/UreG_nucleotide-bd"/>
</dbReference>
<dbReference type="EMBL" id="DVOO01000016">
    <property type="protein sequence ID" value="HIV25328.1"/>
    <property type="molecule type" value="Genomic_DNA"/>
</dbReference>
<evidence type="ECO:0000259" key="1">
    <source>
        <dbReference type="Pfam" id="PF02492"/>
    </source>
</evidence>
<name>A0A9D1P497_9FIRM</name>
<sequence length="201" mass="22104">MKILILGGFLGSGKTTLLLQMARDMAEHSTSESEHKVIILENEVGQDGIDDKLLGSSGFQVSSLFNGCICCTLSGEIIGAVVDIEKKYNPEWLIIETTGLAYPGLIRRNLQEAIGKDAFICTIVDVSRWKRFLIPMHELLKGQVECADLVLLNKADLVDAEVMDKVESDVHQFREGVPCIRTSGLAAVDPDIWQKIREGCA</sequence>